<evidence type="ECO:0000256" key="3">
    <source>
        <dbReference type="ARBA" id="ARBA00022771"/>
    </source>
</evidence>
<reference evidence="7 8" key="1">
    <citation type="journal article" date="2012" name="Science">
        <title>The Paleozoic origin of enzymatic lignin decomposition reconstructed from 31 fungal genomes.</title>
        <authorList>
            <person name="Floudas D."/>
            <person name="Binder M."/>
            <person name="Riley R."/>
            <person name="Barry K."/>
            <person name="Blanchette R.A."/>
            <person name="Henrissat B."/>
            <person name="Martinez A.T."/>
            <person name="Otillar R."/>
            <person name="Spatafora J.W."/>
            <person name="Yadav J.S."/>
            <person name="Aerts A."/>
            <person name="Benoit I."/>
            <person name="Boyd A."/>
            <person name="Carlson A."/>
            <person name="Copeland A."/>
            <person name="Coutinho P.M."/>
            <person name="de Vries R.P."/>
            <person name="Ferreira P."/>
            <person name="Findley K."/>
            <person name="Foster B."/>
            <person name="Gaskell J."/>
            <person name="Glotzer D."/>
            <person name="Gorecki P."/>
            <person name="Heitman J."/>
            <person name="Hesse C."/>
            <person name="Hori C."/>
            <person name="Igarashi K."/>
            <person name="Jurgens J.A."/>
            <person name="Kallen N."/>
            <person name="Kersten P."/>
            <person name="Kohler A."/>
            <person name="Kuees U."/>
            <person name="Kumar T.K.A."/>
            <person name="Kuo A."/>
            <person name="LaButti K."/>
            <person name="Larrondo L.F."/>
            <person name="Lindquist E."/>
            <person name="Ling A."/>
            <person name="Lombard V."/>
            <person name="Lucas S."/>
            <person name="Lundell T."/>
            <person name="Martin R."/>
            <person name="McLaughlin D.J."/>
            <person name="Morgenstern I."/>
            <person name="Morin E."/>
            <person name="Murat C."/>
            <person name="Nagy L.G."/>
            <person name="Nolan M."/>
            <person name="Ohm R.A."/>
            <person name="Patyshakuliyeva A."/>
            <person name="Rokas A."/>
            <person name="Ruiz-Duenas F.J."/>
            <person name="Sabat G."/>
            <person name="Salamov A."/>
            <person name="Samejima M."/>
            <person name="Schmutz J."/>
            <person name="Slot J.C."/>
            <person name="St John F."/>
            <person name="Stenlid J."/>
            <person name="Sun H."/>
            <person name="Sun S."/>
            <person name="Syed K."/>
            <person name="Tsang A."/>
            <person name="Wiebenga A."/>
            <person name="Young D."/>
            <person name="Pisabarro A."/>
            <person name="Eastwood D.C."/>
            <person name="Martin F."/>
            <person name="Cullen D."/>
            <person name="Grigoriev I.V."/>
            <person name="Hibbett D.S."/>
        </authorList>
    </citation>
    <scope>NUCLEOTIDE SEQUENCE</scope>
    <source>
        <strain evidence="8">FP-58527</strain>
    </source>
</reference>
<comment type="subcellular location">
    <subcellularLocation>
        <location evidence="1">Nucleus</location>
    </subcellularLocation>
</comment>
<evidence type="ECO:0000256" key="2">
    <source>
        <dbReference type="ARBA" id="ARBA00022723"/>
    </source>
</evidence>
<keyword evidence="4" id="KW-0862">Zinc</keyword>
<evidence type="ECO:0000259" key="6">
    <source>
        <dbReference type="Pfam" id="PF05699"/>
    </source>
</evidence>
<dbReference type="InterPro" id="IPR008906">
    <property type="entry name" value="HATC_C_dom"/>
</dbReference>
<dbReference type="GO" id="GO:0008270">
    <property type="term" value="F:zinc ion binding"/>
    <property type="evidence" value="ECO:0007669"/>
    <property type="project" value="UniProtKB-KW"/>
</dbReference>
<dbReference type="eggNOG" id="KOG1121">
    <property type="taxonomic scope" value="Eukaryota"/>
</dbReference>
<dbReference type="HOGENOM" id="CLU_009123_13_0_1"/>
<evidence type="ECO:0000256" key="4">
    <source>
        <dbReference type="ARBA" id="ARBA00022833"/>
    </source>
</evidence>
<dbReference type="InterPro" id="IPR052035">
    <property type="entry name" value="ZnF_BED_domain_contain"/>
</dbReference>
<feature type="domain" description="HAT C-terminal dimerisation" evidence="6">
    <location>
        <begin position="2"/>
        <end position="80"/>
    </location>
</feature>
<evidence type="ECO:0000313" key="8">
    <source>
        <dbReference type="Proteomes" id="UP000015241"/>
    </source>
</evidence>
<keyword evidence="5" id="KW-0539">Nucleus</keyword>
<keyword evidence="2" id="KW-0479">Metal-binding</keyword>
<protein>
    <recommendedName>
        <fullName evidence="6">HAT C-terminal dimerisation domain-containing protein</fullName>
    </recommendedName>
</protein>
<dbReference type="InterPro" id="IPR012337">
    <property type="entry name" value="RNaseH-like_sf"/>
</dbReference>
<dbReference type="PANTHER" id="PTHR46481">
    <property type="entry name" value="ZINC FINGER BED DOMAIN-CONTAINING PROTEIN 4"/>
    <property type="match status" value="1"/>
</dbReference>
<dbReference type="SUPFAM" id="SSF53098">
    <property type="entry name" value="Ribonuclease H-like"/>
    <property type="match status" value="1"/>
</dbReference>
<gene>
    <name evidence="7" type="ORF">FOMPIDRAFT_1082196</name>
</gene>
<evidence type="ECO:0000256" key="5">
    <source>
        <dbReference type="ARBA" id="ARBA00023242"/>
    </source>
</evidence>
<sequence>NELDAYLGVDIVPCMDPVAWWHENRRTYPNLSRMAISYLTIPATSVDVERIFSRGRLILPHIRNGMSAKSIRALLCLGDWCLLDLVKDDDVV</sequence>
<feature type="non-terminal residue" evidence="7">
    <location>
        <position position="92"/>
    </location>
</feature>
<feature type="non-terminal residue" evidence="7">
    <location>
        <position position="1"/>
    </location>
</feature>
<evidence type="ECO:0000256" key="1">
    <source>
        <dbReference type="ARBA" id="ARBA00004123"/>
    </source>
</evidence>
<dbReference type="EMBL" id="KE504191">
    <property type="protein sequence ID" value="EPS96244.1"/>
    <property type="molecule type" value="Genomic_DNA"/>
</dbReference>
<dbReference type="Proteomes" id="UP000015241">
    <property type="component" value="Unassembled WGS sequence"/>
</dbReference>
<dbReference type="OrthoDB" id="3268424at2759"/>
<dbReference type="PANTHER" id="PTHR46481:SF10">
    <property type="entry name" value="ZINC FINGER BED DOMAIN-CONTAINING PROTEIN 39"/>
    <property type="match status" value="1"/>
</dbReference>
<proteinExistence type="predicted"/>
<dbReference type="AlphaFoldDB" id="S8FCN8"/>
<keyword evidence="8" id="KW-1185">Reference proteome</keyword>
<name>S8FCN8_FOMSC</name>
<keyword evidence="3" id="KW-0863">Zinc-finger</keyword>
<organism evidence="7 8">
    <name type="scientific">Fomitopsis schrenkii</name>
    <name type="common">Brown rot fungus</name>
    <dbReference type="NCBI Taxonomy" id="2126942"/>
    <lineage>
        <taxon>Eukaryota</taxon>
        <taxon>Fungi</taxon>
        <taxon>Dikarya</taxon>
        <taxon>Basidiomycota</taxon>
        <taxon>Agaricomycotina</taxon>
        <taxon>Agaricomycetes</taxon>
        <taxon>Polyporales</taxon>
        <taxon>Fomitopsis</taxon>
    </lineage>
</organism>
<accession>S8FCN8</accession>
<dbReference type="InParanoid" id="S8FCN8"/>
<dbReference type="GO" id="GO:0005634">
    <property type="term" value="C:nucleus"/>
    <property type="evidence" value="ECO:0007669"/>
    <property type="project" value="UniProtKB-SubCell"/>
</dbReference>
<evidence type="ECO:0000313" key="7">
    <source>
        <dbReference type="EMBL" id="EPS96244.1"/>
    </source>
</evidence>
<dbReference type="Pfam" id="PF05699">
    <property type="entry name" value="Dimer_Tnp_hAT"/>
    <property type="match status" value="1"/>
</dbReference>
<dbReference type="GO" id="GO:0046983">
    <property type="term" value="F:protein dimerization activity"/>
    <property type="evidence" value="ECO:0007669"/>
    <property type="project" value="InterPro"/>
</dbReference>